<dbReference type="PROSITE" id="PS00108">
    <property type="entry name" value="PROTEIN_KINASE_ST"/>
    <property type="match status" value="1"/>
</dbReference>
<dbReference type="InterPro" id="IPR000719">
    <property type="entry name" value="Prot_kinase_dom"/>
</dbReference>
<evidence type="ECO:0000256" key="1">
    <source>
        <dbReference type="ARBA" id="ARBA00022527"/>
    </source>
</evidence>
<reference evidence="9" key="1">
    <citation type="journal article" date="2023" name="Mol. Phylogenet. Evol.">
        <title>Genome-scale phylogeny and comparative genomics of the fungal order Sordariales.</title>
        <authorList>
            <person name="Hensen N."/>
            <person name="Bonometti L."/>
            <person name="Westerberg I."/>
            <person name="Brannstrom I.O."/>
            <person name="Guillou S."/>
            <person name="Cros-Aarteil S."/>
            <person name="Calhoun S."/>
            <person name="Haridas S."/>
            <person name="Kuo A."/>
            <person name="Mondo S."/>
            <person name="Pangilinan J."/>
            <person name="Riley R."/>
            <person name="LaButti K."/>
            <person name="Andreopoulos B."/>
            <person name="Lipzen A."/>
            <person name="Chen C."/>
            <person name="Yan M."/>
            <person name="Daum C."/>
            <person name="Ng V."/>
            <person name="Clum A."/>
            <person name="Steindorff A."/>
            <person name="Ohm R.A."/>
            <person name="Martin F."/>
            <person name="Silar P."/>
            <person name="Natvig D.O."/>
            <person name="Lalanne C."/>
            <person name="Gautier V."/>
            <person name="Ament-Velasquez S.L."/>
            <person name="Kruys A."/>
            <person name="Hutchinson M.I."/>
            <person name="Powell A.J."/>
            <person name="Barry K."/>
            <person name="Miller A.N."/>
            <person name="Grigoriev I.V."/>
            <person name="Debuchy R."/>
            <person name="Gladieux P."/>
            <person name="Hiltunen Thoren M."/>
            <person name="Johannesson H."/>
        </authorList>
    </citation>
    <scope>NUCLEOTIDE SEQUENCE</scope>
    <source>
        <strain evidence="9">CBS 168.71</strain>
    </source>
</reference>
<keyword evidence="2" id="KW-0808">Transferase</keyword>
<dbReference type="GO" id="GO:0005524">
    <property type="term" value="F:ATP binding"/>
    <property type="evidence" value="ECO:0007669"/>
    <property type="project" value="UniProtKB-UniRule"/>
</dbReference>
<evidence type="ECO:0000256" key="4">
    <source>
        <dbReference type="ARBA" id="ARBA00022777"/>
    </source>
</evidence>
<dbReference type="InterPro" id="IPR051175">
    <property type="entry name" value="CLK_kinases"/>
</dbReference>
<evidence type="ECO:0000313" key="9">
    <source>
        <dbReference type="EMBL" id="KAK3296394.1"/>
    </source>
</evidence>
<dbReference type="PROSITE" id="PS50011">
    <property type="entry name" value="PROTEIN_KINASE_DOM"/>
    <property type="match status" value="1"/>
</dbReference>
<evidence type="ECO:0000256" key="5">
    <source>
        <dbReference type="ARBA" id="ARBA00022840"/>
    </source>
</evidence>
<gene>
    <name evidence="9" type="ORF">B0H64DRAFT_398131</name>
</gene>
<dbReference type="AlphaFoldDB" id="A0AAE0HH33"/>
<keyword evidence="3 6" id="KW-0547">Nucleotide-binding</keyword>
<dbReference type="InterPro" id="IPR008271">
    <property type="entry name" value="Ser/Thr_kinase_AS"/>
</dbReference>
<dbReference type="InterPro" id="IPR011009">
    <property type="entry name" value="Kinase-like_dom_sf"/>
</dbReference>
<feature type="domain" description="Protein kinase" evidence="8">
    <location>
        <begin position="62"/>
        <end position="407"/>
    </location>
</feature>
<organism evidence="9 10">
    <name type="scientific">Chaetomium fimeti</name>
    <dbReference type="NCBI Taxonomy" id="1854472"/>
    <lineage>
        <taxon>Eukaryota</taxon>
        <taxon>Fungi</taxon>
        <taxon>Dikarya</taxon>
        <taxon>Ascomycota</taxon>
        <taxon>Pezizomycotina</taxon>
        <taxon>Sordariomycetes</taxon>
        <taxon>Sordariomycetidae</taxon>
        <taxon>Sordariales</taxon>
        <taxon>Chaetomiaceae</taxon>
        <taxon>Chaetomium</taxon>
    </lineage>
</organism>
<keyword evidence="5 6" id="KW-0067">ATP-binding</keyword>
<sequence length="413" mass="46942">MASLLRWATGLYRRAPLPPRSFANLRYETIPESLKIEEETLPDYLPQRFYPVRLGEVLASRYQVVAKLGYGVTSTVWLARDLNQHRHVAVKAFVRAAAMGSRLNHERNVYQRINNGPRSHPGRDAVRSLLDAFQLEGPDGEHQCLVHPPLWVNLQTFLDSNPVGRLPNPVLAVVLYRLFQGLDYLHSECGIIHTDIKPDNIMFGFNDDSPLAEFEQAELDSPSPRKEVNGRVIYVTRQIPMPKSLGPPVLCDFGAAVFGDKLHDDDVQPDQYRCPEVILEIPWSYKIDVWNIGCLVWDLFEGGHLFHGTDPEHGVYRGRAHLAEMIALLGPPTPELINRGNLKAKFFSKSCEWKAGIEPLPPVSLEKLEMTLEGADKQLFLQLMKKLLQWAPEDRMAPRELIKDPWVVKHLFG</sequence>
<dbReference type="SMART" id="SM00220">
    <property type="entry name" value="S_TKc"/>
    <property type="match status" value="1"/>
</dbReference>
<evidence type="ECO:0000256" key="3">
    <source>
        <dbReference type="ARBA" id="ARBA00022741"/>
    </source>
</evidence>
<protein>
    <submittedName>
        <fullName evidence="9">Kinase-like domain-containing protein</fullName>
    </submittedName>
</protein>
<evidence type="ECO:0000256" key="2">
    <source>
        <dbReference type="ARBA" id="ARBA00022679"/>
    </source>
</evidence>
<dbReference type="SUPFAM" id="SSF56112">
    <property type="entry name" value="Protein kinase-like (PK-like)"/>
    <property type="match status" value="1"/>
</dbReference>
<name>A0AAE0HH33_9PEZI</name>
<feature type="binding site" evidence="6">
    <location>
        <position position="91"/>
    </location>
    <ligand>
        <name>ATP</name>
        <dbReference type="ChEBI" id="CHEBI:30616"/>
    </ligand>
</feature>
<dbReference type="GO" id="GO:0043484">
    <property type="term" value="P:regulation of RNA splicing"/>
    <property type="evidence" value="ECO:0007669"/>
    <property type="project" value="TreeGrafter"/>
</dbReference>
<dbReference type="RefSeq" id="XP_062659908.1">
    <property type="nucleotide sequence ID" value="XM_062803930.1"/>
</dbReference>
<dbReference type="Pfam" id="PF00069">
    <property type="entry name" value="Pkinase"/>
    <property type="match status" value="2"/>
</dbReference>
<accession>A0AAE0HH33</accession>
<dbReference type="Proteomes" id="UP001278766">
    <property type="component" value="Unassembled WGS sequence"/>
</dbReference>
<dbReference type="EMBL" id="JAUEPN010000004">
    <property type="protein sequence ID" value="KAK3296394.1"/>
    <property type="molecule type" value="Genomic_DNA"/>
</dbReference>
<dbReference type="PANTHER" id="PTHR45646:SF11">
    <property type="entry name" value="SERINE_THREONINE-PROTEIN KINASE DOA"/>
    <property type="match status" value="1"/>
</dbReference>
<dbReference type="GeneID" id="87840878"/>
<dbReference type="Gene3D" id="1.10.510.10">
    <property type="entry name" value="Transferase(Phosphotransferase) domain 1"/>
    <property type="match status" value="1"/>
</dbReference>
<reference evidence="9" key="2">
    <citation type="submission" date="2023-06" db="EMBL/GenBank/DDBJ databases">
        <authorList>
            <consortium name="Lawrence Berkeley National Laboratory"/>
            <person name="Haridas S."/>
            <person name="Hensen N."/>
            <person name="Bonometti L."/>
            <person name="Westerberg I."/>
            <person name="Brannstrom I.O."/>
            <person name="Guillou S."/>
            <person name="Cros-Aarteil S."/>
            <person name="Calhoun S."/>
            <person name="Kuo A."/>
            <person name="Mondo S."/>
            <person name="Pangilinan J."/>
            <person name="Riley R."/>
            <person name="Labutti K."/>
            <person name="Andreopoulos B."/>
            <person name="Lipzen A."/>
            <person name="Chen C."/>
            <person name="Yanf M."/>
            <person name="Daum C."/>
            <person name="Ng V."/>
            <person name="Clum A."/>
            <person name="Steindorff A."/>
            <person name="Ohm R."/>
            <person name="Martin F."/>
            <person name="Silar P."/>
            <person name="Natvig D."/>
            <person name="Lalanne C."/>
            <person name="Gautier V."/>
            <person name="Ament-Velasquez S.L."/>
            <person name="Kruys A."/>
            <person name="Hutchinson M.I."/>
            <person name="Powell A.J."/>
            <person name="Barry K."/>
            <person name="Miller A.N."/>
            <person name="Grigoriev I.V."/>
            <person name="Debuchy R."/>
            <person name="Gladieux P."/>
            <person name="Thoren M.H."/>
            <person name="Johannesson H."/>
        </authorList>
    </citation>
    <scope>NUCLEOTIDE SEQUENCE</scope>
    <source>
        <strain evidence="9">CBS 168.71</strain>
    </source>
</reference>
<proteinExistence type="inferred from homology"/>
<keyword evidence="1 7" id="KW-0723">Serine/threonine-protein kinase</keyword>
<keyword evidence="10" id="KW-1185">Reference proteome</keyword>
<dbReference type="GO" id="GO:0005634">
    <property type="term" value="C:nucleus"/>
    <property type="evidence" value="ECO:0007669"/>
    <property type="project" value="TreeGrafter"/>
</dbReference>
<comment type="similarity">
    <text evidence="7">Belongs to the protein kinase superfamily.</text>
</comment>
<dbReference type="PANTHER" id="PTHR45646">
    <property type="entry name" value="SERINE/THREONINE-PROTEIN KINASE DOA-RELATED"/>
    <property type="match status" value="1"/>
</dbReference>
<comment type="caution">
    <text evidence="9">The sequence shown here is derived from an EMBL/GenBank/DDBJ whole genome shotgun (WGS) entry which is preliminary data.</text>
</comment>
<evidence type="ECO:0000259" key="8">
    <source>
        <dbReference type="PROSITE" id="PS50011"/>
    </source>
</evidence>
<evidence type="ECO:0000313" key="10">
    <source>
        <dbReference type="Proteomes" id="UP001278766"/>
    </source>
</evidence>
<dbReference type="Gene3D" id="3.30.200.20">
    <property type="entry name" value="Phosphorylase Kinase, domain 1"/>
    <property type="match status" value="1"/>
</dbReference>
<evidence type="ECO:0000256" key="7">
    <source>
        <dbReference type="RuleBase" id="RU000304"/>
    </source>
</evidence>
<dbReference type="GO" id="GO:0004674">
    <property type="term" value="F:protein serine/threonine kinase activity"/>
    <property type="evidence" value="ECO:0007669"/>
    <property type="project" value="UniProtKB-KW"/>
</dbReference>
<dbReference type="PROSITE" id="PS00107">
    <property type="entry name" value="PROTEIN_KINASE_ATP"/>
    <property type="match status" value="1"/>
</dbReference>
<evidence type="ECO:0000256" key="6">
    <source>
        <dbReference type="PROSITE-ProRule" id="PRU10141"/>
    </source>
</evidence>
<keyword evidence="4 9" id="KW-0418">Kinase</keyword>
<dbReference type="InterPro" id="IPR017441">
    <property type="entry name" value="Protein_kinase_ATP_BS"/>
</dbReference>